<comment type="caution">
    <text evidence="8">The sequence shown here is derived from an EMBL/GenBank/DDBJ whole genome shotgun (WGS) entry which is preliminary data.</text>
</comment>
<dbReference type="CDD" id="cd11062">
    <property type="entry name" value="CYP58-like"/>
    <property type="match status" value="1"/>
</dbReference>
<evidence type="ECO:0000256" key="7">
    <source>
        <dbReference type="RuleBase" id="RU000461"/>
    </source>
</evidence>
<keyword evidence="4 7" id="KW-0560">Oxidoreductase</keyword>
<dbReference type="InterPro" id="IPR017972">
    <property type="entry name" value="Cyt_P450_CS"/>
</dbReference>
<evidence type="ECO:0000256" key="2">
    <source>
        <dbReference type="ARBA" id="ARBA00010617"/>
    </source>
</evidence>
<protein>
    <submittedName>
        <fullName evidence="8">Cytochrome P450</fullName>
    </submittedName>
</protein>
<evidence type="ECO:0000256" key="1">
    <source>
        <dbReference type="ARBA" id="ARBA00001971"/>
    </source>
</evidence>
<keyword evidence="6 7" id="KW-0503">Monooxygenase</keyword>
<evidence type="ECO:0000256" key="6">
    <source>
        <dbReference type="ARBA" id="ARBA00023033"/>
    </source>
</evidence>
<dbReference type="InterPro" id="IPR050121">
    <property type="entry name" value="Cytochrome_P450_monoxygenase"/>
</dbReference>
<keyword evidence="9" id="KW-1185">Reference proteome</keyword>
<evidence type="ECO:0000256" key="5">
    <source>
        <dbReference type="ARBA" id="ARBA00023004"/>
    </source>
</evidence>
<dbReference type="PRINTS" id="PR00463">
    <property type="entry name" value="EP450I"/>
</dbReference>
<gene>
    <name evidence="8" type="ORF">B0J12DRAFT_583964</name>
</gene>
<accession>A0ABQ8FY08</accession>
<proteinExistence type="inferred from homology"/>
<dbReference type="Gene3D" id="1.10.630.10">
    <property type="entry name" value="Cytochrome P450"/>
    <property type="match status" value="1"/>
</dbReference>
<comment type="cofactor">
    <cofactor evidence="1">
        <name>heme</name>
        <dbReference type="ChEBI" id="CHEBI:30413"/>
    </cofactor>
</comment>
<comment type="similarity">
    <text evidence="2 7">Belongs to the cytochrome P450 family.</text>
</comment>
<dbReference type="PANTHER" id="PTHR24305">
    <property type="entry name" value="CYTOCHROME P450"/>
    <property type="match status" value="1"/>
</dbReference>
<keyword evidence="5 7" id="KW-0408">Iron</keyword>
<dbReference type="Proteomes" id="UP000774617">
    <property type="component" value="Unassembled WGS sequence"/>
</dbReference>
<evidence type="ECO:0000313" key="9">
    <source>
        <dbReference type="Proteomes" id="UP000774617"/>
    </source>
</evidence>
<sequence>MVYGLALVCYRLFLHPLSNFPGPRLAAATLWYEFYHDVVRNGQYTFEIKRMHEIYGPIVRISPHELHINDPSYVDKLYVAGGKKRHKYEYFVRQFGIPDSVFSTVDHDLHRMRRGAMNRFFSKASVMRLEPLIRDTVAKLCAQIETYAGTEEPVKLSSAFSCMTTDIVTEYAFARSYNFLGSREFEPNFHKAITAGSDMGPLIKQAPWVLSIMRCLPEQVVARLNPAMAVYLKFQQDMRKQIAEIQSKPASERKGGRTDATIFHELLEGSLPAAEKRLERLWQEGQIIVGAGTETTAWTLSATILYLLLEPATMDRLRKELETAIPDPASLPSLQTLEQLPYLSAVIAEGLRLSYGVATRLQRVCDEPMAFASGTGPTGQGAGTAAQYTIPAGTPVGMSCPLVHMNADLFPAPTQFRPERWLGAPPGLGGYILAFSKGSRQCVGINLAYAELYCGIAAVVRRFGHRLELFETDVSDVVMLHDLFVPTPKLDSRGIRVLVRR</sequence>
<dbReference type="EMBL" id="JAGTJR010000048">
    <property type="protein sequence ID" value="KAH7028637.1"/>
    <property type="molecule type" value="Genomic_DNA"/>
</dbReference>
<dbReference type="PROSITE" id="PS00086">
    <property type="entry name" value="CYTOCHROME_P450"/>
    <property type="match status" value="1"/>
</dbReference>
<keyword evidence="3 7" id="KW-0479">Metal-binding</keyword>
<dbReference type="SUPFAM" id="SSF48264">
    <property type="entry name" value="Cytochrome P450"/>
    <property type="match status" value="1"/>
</dbReference>
<organism evidence="8 9">
    <name type="scientific">Macrophomina phaseolina</name>
    <dbReference type="NCBI Taxonomy" id="35725"/>
    <lineage>
        <taxon>Eukaryota</taxon>
        <taxon>Fungi</taxon>
        <taxon>Dikarya</taxon>
        <taxon>Ascomycota</taxon>
        <taxon>Pezizomycotina</taxon>
        <taxon>Dothideomycetes</taxon>
        <taxon>Dothideomycetes incertae sedis</taxon>
        <taxon>Botryosphaeriales</taxon>
        <taxon>Botryosphaeriaceae</taxon>
        <taxon>Macrophomina</taxon>
    </lineage>
</organism>
<dbReference type="PRINTS" id="PR00385">
    <property type="entry name" value="P450"/>
</dbReference>
<dbReference type="InterPro" id="IPR002401">
    <property type="entry name" value="Cyt_P450_E_grp-I"/>
</dbReference>
<dbReference type="InterPro" id="IPR001128">
    <property type="entry name" value="Cyt_P450"/>
</dbReference>
<evidence type="ECO:0000256" key="3">
    <source>
        <dbReference type="ARBA" id="ARBA00022723"/>
    </source>
</evidence>
<reference evidence="8 9" key="1">
    <citation type="journal article" date="2021" name="Nat. Commun.">
        <title>Genetic determinants of endophytism in the Arabidopsis root mycobiome.</title>
        <authorList>
            <person name="Mesny F."/>
            <person name="Miyauchi S."/>
            <person name="Thiergart T."/>
            <person name="Pickel B."/>
            <person name="Atanasova L."/>
            <person name="Karlsson M."/>
            <person name="Huettel B."/>
            <person name="Barry K.W."/>
            <person name="Haridas S."/>
            <person name="Chen C."/>
            <person name="Bauer D."/>
            <person name="Andreopoulos W."/>
            <person name="Pangilinan J."/>
            <person name="LaButti K."/>
            <person name="Riley R."/>
            <person name="Lipzen A."/>
            <person name="Clum A."/>
            <person name="Drula E."/>
            <person name="Henrissat B."/>
            <person name="Kohler A."/>
            <person name="Grigoriev I.V."/>
            <person name="Martin F.M."/>
            <person name="Hacquard S."/>
        </authorList>
    </citation>
    <scope>NUCLEOTIDE SEQUENCE [LARGE SCALE GENOMIC DNA]</scope>
    <source>
        <strain evidence="8 9">MPI-SDFR-AT-0080</strain>
    </source>
</reference>
<evidence type="ECO:0000313" key="8">
    <source>
        <dbReference type="EMBL" id="KAH7028637.1"/>
    </source>
</evidence>
<name>A0ABQ8FY08_9PEZI</name>
<evidence type="ECO:0000256" key="4">
    <source>
        <dbReference type="ARBA" id="ARBA00023002"/>
    </source>
</evidence>
<dbReference type="InterPro" id="IPR036396">
    <property type="entry name" value="Cyt_P450_sf"/>
</dbReference>
<dbReference type="PANTHER" id="PTHR24305:SF157">
    <property type="entry name" value="N-ACETYLTRYPTOPHAN 6-HYDROXYLASE IVOC-RELATED"/>
    <property type="match status" value="1"/>
</dbReference>
<dbReference type="Pfam" id="PF00067">
    <property type="entry name" value="p450"/>
    <property type="match status" value="1"/>
</dbReference>
<keyword evidence="7" id="KW-0349">Heme</keyword>